<organism evidence="2 3">
    <name type="scientific">Porites lobata</name>
    <dbReference type="NCBI Taxonomy" id="104759"/>
    <lineage>
        <taxon>Eukaryota</taxon>
        <taxon>Metazoa</taxon>
        <taxon>Cnidaria</taxon>
        <taxon>Anthozoa</taxon>
        <taxon>Hexacorallia</taxon>
        <taxon>Scleractinia</taxon>
        <taxon>Fungiina</taxon>
        <taxon>Poritidae</taxon>
        <taxon>Porites</taxon>
    </lineage>
</organism>
<proteinExistence type="predicted"/>
<name>A0ABN8PLS4_9CNID</name>
<feature type="region of interest" description="Disordered" evidence="1">
    <location>
        <begin position="94"/>
        <end position="115"/>
    </location>
</feature>
<accession>A0ABN8PLS4</accession>
<comment type="caution">
    <text evidence="2">The sequence shown here is derived from an EMBL/GenBank/DDBJ whole genome shotgun (WGS) entry which is preliminary data.</text>
</comment>
<gene>
    <name evidence="2" type="ORF">PLOB_00043680</name>
</gene>
<evidence type="ECO:0000313" key="3">
    <source>
        <dbReference type="Proteomes" id="UP001159405"/>
    </source>
</evidence>
<evidence type="ECO:0000313" key="2">
    <source>
        <dbReference type="EMBL" id="CAH3143864.1"/>
    </source>
</evidence>
<evidence type="ECO:0000256" key="1">
    <source>
        <dbReference type="SAM" id="MobiDB-lite"/>
    </source>
</evidence>
<protein>
    <submittedName>
        <fullName evidence="2">Uncharacterized protein</fullName>
    </submittedName>
</protein>
<reference evidence="2 3" key="1">
    <citation type="submission" date="2022-05" db="EMBL/GenBank/DDBJ databases">
        <authorList>
            <consortium name="Genoscope - CEA"/>
            <person name="William W."/>
        </authorList>
    </citation>
    <scope>NUCLEOTIDE SEQUENCE [LARGE SCALE GENOMIC DNA]</scope>
</reference>
<dbReference type="Proteomes" id="UP001159405">
    <property type="component" value="Unassembled WGS sequence"/>
</dbReference>
<dbReference type="InterPro" id="IPR005312">
    <property type="entry name" value="DUF1759"/>
</dbReference>
<sequence>MEALLKLQPVNAMTNVRGIRAVLDNLEIQVRGVQALGIDSAQYGTLLIPIFIEKLREELRLIVSREHKDNWELTSVIKTVKNEVEARERCGMNTSVEKKSPLKKSFNPGNESSASALLSGKRGELNCLFRKGNHRAPECQVVTNIDEKR</sequence>
<keyword evidence="3" id="KW-1185">Reference proteome</keyword>
<dbReference type="EMBL" id="CALNXK010000072">
    <property type="protein sequence ID" value="CAH3143864.1"/>
    <property type="molecule type" value="Genomic_DNA"/>
</dbReference>
<dbReference type="Pfam" id="PF03564">
    <property type="entry name" value="DUF1759"/>
    <property type="match status" value="1"/>
</dbReference>